<dbReference type="PANTHER" id="PTHR30249">
    <property type="entry name" value="PUTATIVE SEROTONIN TRANSPORTER"/>
    <property type="match status" value="1"/>
</dbReference>
<feature type="transmembrane region" description="Helical" evidence="5">
    <location>
        <begin position="100"/>
        <end position="123"/>
    </location>
</feature>
<feature type="transmembrane region" description="Helical" evidence="5">
    <location>
        <begin position="67"/>
        <end position="88"/>
    </location>
</feature>
<proteinExistence type="predicted"/>
<evidence type="ECO:0000256" key="2">
    <source>
        <dbReference type="ARBA" id="ARBA00022692"/>
    </source>
</evidence>
<dbReference type="InterPro" id="IPR007300">
    <property type="entry name" value="CidB/LrgB"/>
</dbReference>
<comment type="caution">
    <text evidence="6">The sequence shown here is derived from an EMBL/GenBank/DDBJ whole genome shotgun (WGS) entry which is preliminary data.</text>
</comment>
<feature type="transmembrane region" description="Helical" evidence="5">
    <location>
        <begin position="42"/>
        <end position="61"/>
    </location>
</feature>
<evidence type="ECO:0000256" key="3">
    <source>
        <dbReference type="ARBA" id="ARBA00022989"/>
    </source>
</evidence>
<keyword evidence="3 5" id="KW-1133">Transmembrane helix</keyword>
<evidence type="ECO:0000256" key="5">
    <source>
        <dbReference type="SAM" id="Phobius"/>
    </source>
</evidence>
<protein>
    <submittedName>
        <fullName evidence="6">LrgB family protein</fullName>
    </submittedName>
</protein>
<evidence type="ECO:0000256" key="1">
    <source>
        <dbReference type="ARBA" id="ARBA00004141"/>
    </source>
</evidence>
<organism evidence="6 7">
    <name type="scientific">Daeguia caeni</name>
    <dbReference type="NCBI Taxonomy" id="439612"/>
    <lineage>
        <taxon>Bacteria</taxon>
        <taxon>Pseudomonadati</taxon>
        <taxon>Pseudomonadota</taxon>
        <taxon>Alphaproteobacteria</taxon>
        <taxon>Hyphomicrobiales</taxon>
        <taxon>Brucellaceae</taxon>
        <taxon>Daeguia</taxon>
    </lineage>
</organism>
<dbReference type="Pfam" id="PF04172">
    <property type="entry name" value="LrgB"/>
    <property type="match status" value="1"/>
</dbReference>
<feature type="transmembrane region" description="Helical" evidence="5">
    <location>
        <begin position="159"/>
        <end position="182"/>
    </location>
</feature>
<gene>
    <name evidence="6" type="ORF">ACFO1V_10720</name>
</gene>
<dbReference type="Proteomes" id="UP001596042">
    <property type="component" value="Unassembled WGS sequence"/>
</dbReference>
<keyword evidence="7" id="KW-1185">Reference proteome</keyword>
<comment type="subcellular location">
    <subcellularLocation>
        <location evidence="1">Membrane</location>
        <topology evidence="1">Multi-pass membrane protein</topology>
    </subcellularLocation>
</comment>
<keyword evidence="2 5" id="KW-0812">Transmembrane</keyword>
<reference evidence="7" key="1">
    <citation type="journal article" date="2019" name="Int. J. Syst. Evol. Microbiol.">
        <title>The Global Catalogue of Microorganisms (GCM) 10K type strain sequencing project: providing services to taxonomists for standard genome sequencing and annotation.</title>
        <authorList>
            <consortium name="The Broad Institute Genomics Platform"/>
            <consortium name="The Broad Institute Genome Sequencing Center for Infectious Disease"/>
            <person name="Wu L."/>
            <person name="Ma J."/>
        </authorList>
    </citation>
    <scope>NUCLEOTIDE SEQUENCE [LARGE SCALE GENOMIC DNA]</scope>
    <source>
        <strain evidence="7">CGMCC 1.15731</strain>
    </source>
</reference>
<keyword evidence="4 5" id="KW-0472">Membrane</keyword>
<evidence type="ECO:0000313" key="6">
    <source>
        <dbReference type="EMBL" id="MFC4625679.1"/>
    </source>
</evidence>
<evidence type="ECO:0000256" key="4">
    <source>
        <dbReference type="ARBA" id="ARBA00023136"/>
    </source>
</evidence>
<name>A0ABV9H5H4_9HYPH</name>
<feature type="transmembrane region" description="Helical" evidence="5">
    <location>
        <begin position="12"/>
        <end position="30"/>
    </location>
</feature>
<dbReference type="RefSeq" id="WP_374834053.1">
    <property type="nucleotide sequence ID" value="NZ_JBHEEZ010000039.1"/>
</dbReference>
<dbReference type="EMBL" id="JBHSEL010000107">
    <property type="protein sequence ID" value="MFC4625679.1"/>
    <property type="molecule type" value="Genomic_DNA"/>
</dbReference>
<accession>A0ABV9H5H4</accession>
<sequence>MLPADTFTAILANPYVATLFWSAATILLYLAAKRLYRRFPKWWLTPLGVTPLLLIALVIGLNADYSGYFNATHWLVALLGPATVAFAIPIFQQRATIRRYWLVLMVGVLVGSSVAMLSAWVLAQLLGLNEAIRLSLLPRSMSTPFAMTVSGGIGGTPDLTAIFVVLTGVFGAALGEVMLNWLPIRTALARGALFGMGAHGAGVAKAHQIGREEGSIAGLVMVLVGLVNVLAAPLIAHLLYRPYGL</sequence>
<evidence type="ECO:0000313" key="7">
    <source>
        <dbReference type="Proteomes" id="UP001596042"/>
    </source>
</evidence>
<dbReference type="PANTHER" id="PTHR30249:SF16">
    <property type="entry name" value="INNER MEMBRANE PROTEIN"/>
    <property type="match status" value="1"/>
</dbReference>
<feature type="transmembrane region" description="Helical" evidence="5">
    <location>
        <begin position="216"/>
        <end position="240"/>
    </location>
</feature>